<dbReference type="Pfam" id="PF00076">
    <property type="entry name" value="RRM_1"/>
    <property type="match status" value="1"/>
</dbReference>
<dbReference type="SMART" id="SM00322">
    <property type="entry name" value="KH"/>
    <property type="match status" value="1"/>
</dbReference>
<evidence type="ECO:0000256" key="2">
    <source>
        <dbReference type="ARBA" id="ARBA00022771"/>
    </source>
</evidence>
<dbReference type="GO" id="GO:0005681">
    <property type="term" value="C:spliceosomal complex"/>
    <property type="evidence" value="ECO:0007669"/>
    <property type="project" value="UniProtKB-KW"/>
</dbReference>
<feature type="domain" description="RRM" evidence="8">
    <location>
        <begin position="382"/>
        <end position="460"/>
    </location>
</feature>
<keyword evidence="10" id="KW-1185">Reference proteome</keyword>
<dbReference type="InterPro" id="IPR032570">
    <property type="entry name" value="SF1-HH"/>
</dbReference>
<feature type="compositionally biased region" description="Basic and acidic residues" evidence="7">
    <location>
        <begin position="24"/>
        <end position="37"/>
    </location>
</feature>
<dbReference type="Proteomes" id="UP001634007">
    <property type="component" value="Unassembled WGS sequence"/>
</dbReference>
<keyword evidence="6" id="KW-0747">Spliceosome</keyword>
<keyword evidence="1 6" id="KW-0479">Metal-binding</keyword>
<feature type="region of interest" description="Disordered" evidence="7">
    <location>
        <begin position="528"/>
        <end position="551"/>
    </location>
</feature>
<comment type="function">
    <text evidence="6">Necessary for the splicing of pre-mRNA. Has a role in the recognition of the branch site (5'-UACUAAC-3'), the pyrimidine tract and the 3'-splice site at the 3'-end of introns.</text>
</comment>
<dbReference type="InterPro" id="IPR035979">
    <property type="entry name" value="RBD_domain_sf"/>
</dbReference>
<keyword evidence="6" id="KW-0507">mRNA processing</keyword>
<feature type="compositionally biased region" description="Basic and acidic residues" evidence="7">
    <location>
        <begin position="1"/>
        <end position="11"/>
    </location>
</feature>
<keyword evidence="6" id="KW-0508">mRNA splicing</keyword>
<dbReference type="GO" id="GO:0008270">
    <property type="term" value="F:zinc ion binding"/>
    <property type="evidence" value="ECO:0007669"/>
    <property type="project" value="UniProtKB-UniRule"/>
</dbReference>
<dbReference type="CDD" id="cd02395">
    <property type="entry name" value="KH-I_BBP"/>
    <property type="match status" value="1"/>
</dbReference>
<dbReference type="Gene3D" id="3.30.1370.10">
    <property type="entry name" value="K Homology domain, type 1"/>
    <property type="match status" value="1"/>
</dbReference>
<dbReference type="EMBL" id="JBJKBG010000011">
    <property type="protein sequence ID" value="KAL3714157.1"/>
    <property type="molecule type" value="Genomic_DNA"/>
</dbReference>
<dbReference type="PROSITE" id="PS50102">
    <property type="entry name" value="RRM"/>
    <property type="match status" value="1"/>
</dbReference>
<dbReference type="InterPro" id="IPR055256">
    <property type="entry name" value="KH_1_KHDC4/BBP-like"/>
</dbReference>
<comment type="subcellular location">
    <subcellularLocation>
        <location evidence="6">Nucleus</location>
    </subcellularLocation>
</comment>
<dbReference type="InterPro" id="IPR004087">
    <property type="entry name" value="KH_dom"/>
</dbReference>
<comment type="similarity">
    <text evidence="6">Belongs to the BBP/SF1 family.</text>
</comment>
<evidence type="ECO:0000313" key="9">
    <source>
        <dbReference type="EMBL" id="KAL3714157.1"/>
    </source>
</evidence>
<dbReference type="SUPFAM" id="SSF54791">
    <property type="entry name" value="Eukaryotic type KH-domain (KH-domain type I)"/>
    <property type="match status" value="1"/>
</dbReference>
<sequence>MRNLMEDKGLGDDSPPVSSGENLSDGKKRSLDAKDDLGVQAQKKHRSGENSKSELELGSADSDCCCESGLSKASDGGCHSDKRDGSGSSGKRRWTSGELQVGDDDDSVEDNRNKKRRKTRWSSFDTRIKLLGPLQLPDFIKESVLESDSNPEIVKLKAELAELNSELQKPVLHEVQPAEKRSPSPETVKNDLGITVNTHEVRLREELIRKRQGIISKLIQKHPTFKTPLSRKPSKLFKKLYVPVNQYPGYNFVGLILGPRGNTQKRMEKETGARISLRGTGSFTRGKHASENDDLHVYVEADNQESLDAAAGMVEKLLIPVDVRMNDHKKAQLEEFSTLKKVYPKAKGPCFMCGMQRHPNHTCPDQPSASTHVSCNTSSSNGYLHVSHLPLTVDDDRLKELFCPFGKLVEAKLIRDNNTGVSKGYGFVRFENPADAAVASSHLHGLKMGKKKLTVKVAGKAKVGESVSPSVASRTTWPDPPGLLLLEPQGSRSPNITDHTTQPVPRESLLVEASICSAPCVTTQVAWPGPPGSQLEEPQAPFQKSEGMSDLPSQNQDFIFTPSSVGSLSNSSNTSSLCSSSCFSDWFPSSSPCSSVQFPSHPNYPYSSETIHENPKDFQTPESLVKPINWPMAHRPS</sequence>
<dbReference type="Pfam" id="PF16275">
    <property type="entry name" value="SF1-HH"/>
    <property type="match status" value="1"/>
</dbReference>
<dbReference type="AlphaFoldDB" id="A0ABD3IGP9"/>
<evidence type="ECO:0000256" key="3">
    <source>
        <dbReference type="ARBA" id="ARBA00022833"/>
    </source>
</evidence>
<evidence type="ECO:0000256" key="6">
    <source>
        <dbReference type="RuleBase" id="RU367126"/>
    </source>
</evidence>
<dbReference type="SUPFAM" id="SSF54928">
    <property type="entry name" value="RNA-binding domain, RBD"/>
    <property type="match status" value="1"/>
</dbReference>
<dbReference type="InterPro" id="IPR045071">
    <property type="entry name" value="BBP-like"/>
</dbReference>
<protein>
    <recommendedName>
        <fullName evidence="6">Branchpoint-bridging protein</fullName>
    </recommendedName>
</protein>
<dbReference type="GO" id="GO:0045131">
    <property type="term" value="F:pre-mRNA branch point binding"/>
    <property type="evidence" value="ECO:0007669"/>
    <property type="project" value="UniProtKB-UniRule"/>
</dbReference>
<feature type="region of interest" description="Disordered" evidence="7">
    <location>
        <begin position="607"/>
        <end position="637"/>
    </location>
</feature>
<dbReference type="InterPro" id="IPR000504">
    <property type="entry name" value="RRM_dom"/>
</dbReference>
<evidence type="ECO:0000313" key="10">
    <source>
        <dbReference type="Proteomes" id="UP001634007"/>
    </source>
</evidence>
<dbReference type="EMBL" id="JBJKBG010000011">
    <property type="protein sequence ID" value="KAL3714156.1"/>
    <property type="molecule type" value="Genomic_DNA"/>
</dbReference>
<comment type="caution">
    <text evidence="9">The sequence shown here is derived from an EMBL/GenBank/DDBJ whole genome shotgun (WGS) entry which is preliminary data.</text>
</comment>
<dbReference type="Pfam" id="PF22675">
    <property type="entry name" value="KH-I_KHDC4-BBP"/>
    <property type="match status" value="1"/>
</dbReference>
<keyword evidence="2 6" id="KW-0863">Zinc-finger</keyword>
<evidence type="ECO:0000259" key="8">
    <source>
        <dbReference type="PROSITE" id="PS50102"/>
    </source>
</evidence>
<dbReference type="InterPro" id="IPR012677">
    <property type="entry name" value="Nucleotide-bd_a/b_plait_sf"/>
</dbReference>
<dbReference type="Gene3D" id="3.30.70.330">
    <property type="match status" value="1"/>
</dbReference>
<accession>A0ABD3IGP9</accession>
<organism evidence="9 10">
    <name type="scientific">Eucalyptus globulus</name>
    <name type="common">Tasmanian blue gum</name>
    <dbReference type="NCBI Taxonomy" id="34317"/>
    <lineage>
        <taxon>Eukaryota</taxon>
        <taxon>Viridiplantae</taxon>
        <taxon>Streptophyta</taxon>
        <taxon>Embryophyta</taxon>
        <taxon>Tracheophyta</taxon>
        <taxon>Spermatophyta</taxon>
        <taxon>Magnoliopsida</taxon>
        <taxon>eudicotyledons</taxon>
        <taxon>Gunneridae</taxon>
        <taxon>Pentapetalae</taxon>
        <taxon>rosids</taxon>
        <taxon>malvids</taxon>
        <taxon>Myrtales</taxon>
        <taxon>Myrtaceae</taxon>
        <taxon>Myrtoideae</taxon>
        <taxon>Eucalypteae</taxon>
        <taxon>Eucalyptus</taxon>
    </lineage>
</organism>
<dbReference type="PANTHER" id="PTHR11208:SF45">
    <property type="entry name" value="SPLICING FACTOR 1"/>
    <property type="match status" value="1"/>
</dbReference>
<proteinExistence type="inferred from homology"/>
<evidence type="ECO:0000256" key="7">
    <source>
        <dbReference type="SAM" id="MobiDB-lite"/>
    </source>
</evidence>
<evidence type="ECO:0000256" key="5">
    <source>
        <dbReference type="PROSITE-ProRule" id="PRU00176"/>
    </source>
</evidence>
<keyword evidence="6" id="KW-0539">Nucleus</keyword>
<name>A0ABD3IGP9_EUCGL</name>
<dbReference type="InterPro" id="IPR036612">
    <property type="entry name" value="KH_dom_type_1_sf"/>
</dbReference>
<dbReference type="GO" id="GO:0000398">
    <property type="term" value="P:mRNA splicing, via spliceosome"/>
    <property type="evidence" value="ECO:0007669"/>
    <property type="project" value="UniProtKB-UniRule"/>
</dbReference>
<feature type="region of interest" description="Disordered" evidence="7">
    <location>
        <begin position="1"/>
        <end position="119"/>
    </location>
</feature>
<gene>
    <name evidence="9" type="ORF">ACJRO7_006146</name>
</gene>
<reference evidence="9 10" key="1">
    <citation type="submission" date="2024-11" db="EMBL/GenBank/DDBJ databases">
        <title>Chromosome-level genome assembly of Eucalyptus globulus Labill. provides insights into its genome evolution.</title>
        <authorList>
            <person name="Li X."/>
        </authorList>
    </citation>
    <scope>NUCLEOTIDE SEQUENCE [LARGE SCALE GENOMIC DNA]</scope>
    <source>
        <strain evidence="9">CL2024</strain>
        <tissue evidence="9">Fresh tender leaves</tissue>
    </source>
</reference>
<keyword evidence="3 6" id="KW-0862">Zinc</keyword>
<dbReference type="SMART" id="SM00360">
    <property type="entry name" value="RRM"/>
    <property type="match status" value="1"/>
</dbReference>
<dbReference type="InterPro" id="IPR047086">
    <property type="entry name" value="SF1-HH_sf"/>
</dbReference>
<keyword evidence="4 5" id="KW-0694">RNA-binding</keyword>
<dbReference type="PROSITE" id="PS50084">
    <property type="entry name" value="KH_TYPE_1"/>
    <property type="match status" value="1"/>
</dbReference>
<dbReference type="Gene3D" id="6.10.140.1790">
    <property type="match status" value="1"/>
</dbReference>
<dbReference type="PANTHER" id="PTHR11208">
    <property type="entry name" value="RNA-BINDING PROTEIN RELATED"/>
    <property type="match status" value="1"/>
</dbReference>
<evidence type="ECO:0000256" key="1">
    <source>
        <dbReference type="ARBA" id="ARBA00022723"/>
    </source>
</evidence>
<evidence type="ECO:0000256" key="4">
    <source>
        <dbReference type="ARBA" id="ARBA00022884"/>
    </source>
</evidence>